<dbReference type="EMBL" id="LSBH01000010">
    <property type="protein sequence ID" value="OAQ71855.1"/>
    <property type="molecule type" value="Genomic_DNA"/>
</dbReference>
<reference evidence="1 3" key="1">
    <citation type="submission" date="2016-01" db="EMBL/GenBank/DDBJ databases">
        <title>Biosynthesis of antibiotic leucinostatins and their inhibition on Phytophthora in bio-control Purpureocillium lilacinum.</title>
        <authorList>
            <person name="Wang G."/>
            <person name="Liu Z."/>
            <person name="Lin R."/>
            <person name="Li E."/>
            <person name="Mao Z."/>
            <person name="Ling J."/>
            <person name="Yin W."/>
            <person name="Xie B."/>
        </authorList>
    </citation>
    <scope>NUCLEOTIDE SEQUENCE [LARGE SCALE GENOMIC DNA]</scope>
    <source>
        <strain evidence="1">PLBJ-1</strain>
        <strain evidence="2">PLFJ-1</strain>
    </source>
</reference>
<dbReference type="Gene3D" id="3.10.450.50">
    <property type="match status" value="1"/>
</dbReference>
<dbReference type="OMA" id="QEIMKPI"/>
<evidence type="ECO:0000313" key="2">
    <source>
        <dbReference type="EMBL" id="OAQ92927.1"/>
    </source>
</evidence>
<dbReference type="AlphaFoldDB" id="A0A179G1W0"/>
<organism evidence="1 3">
    <name type="scientific">Purpureocillium lilacinum</name>
    <name type="common">Paecilomyces lilacinus</name>
    <dbReference type="NCBI Taxonomy" id="33203"/>
    <lineage>
        <taxon>Eukaryota</taxon>
        <taxon>Fungi</taxon>
        <taxon>Dikarya</taxon>
        <taxon>Ascomycota</taxon>
        <taxon>Pezizomycotina</taxon>
        <taxon>Sordariomycetes</taxon>
        <taxon>Hypocreomycetidae</taxon>
        <taxon>Hypocreales</taxon>
        <taxon>Ophiocordycipitaceae</taxon>
        <taxon>Purpureocillium</taxon>
    </lineage>
</organism>
<evidence type="ECO:0000313" key="1">
    <source>
        <dbReference type="EMBL" id="OAQ71855.1"/>
    </source>
</evidence>
<gene>
    <name evidence="1" type="ORF">VFPBJ_10634</name>
    <name evidence="2" type="ORF">VFPFJ_02088</name>
</gene>
<proteinExistence type="predicted"/>
<dbReference type="Proteomes" id="UP000078340">
    <property type="component" value="Unassembled WGS sequence"/>
</dbReference>
<dbReference type="Proteomes" id="UP000078240">
    <property type="component" value="Unassembled WGS sequence"/>
</dbReference>
<dbReference type="EMBL" id="LSBI01000002">
    <property type="protein sequence ID" value="OAQ92927.1"/>
    <property type="molecule type" value="Genomic_DNA"/>
</dbReference>
<sequence length="268" mass="29320">MEKQAVLNVVESFFAGISSRRPPFVAARELIIPDAFCVFSHLDELWVNRLDKTMDRIESKVHAAMGSIKEFKEELTQPGPEIWVTGDLAAVWTGHQTLIDGNRVAQSIKLISLHKTATGWKICGVADSQQAWGCKVLKEPEPEMLERIYATCKSAADHHWDSTITFCLTGGGKTSSRRHGGGLVSSTWPEMMENAKEPPVGKSDSTAITDIDVRVCGGFGFAWTTFVIQHDGGTAERIVAAITLLKDSGKWLITGCQDTSLSLEKGSE</sequence>
<dbReference type="GeneID" id="28884221"/>
<evidence type="ECO:0000313" key="3">
    <source>
        <dbReference type="Proteomes" id="UP000078240"/>
    </source>
</evidence>
<comment type="caution">
    <text evidence="1">The sequence shown here is derived from an EMBL/GenBank/DDBJ whole genome shotgun (WGS) entry which is preliminary data.</text>
</comment>
<name>A0A179G1W0_PURLI</name>
<accession>A0A179G1W0</accession>
<protein>
    <submittedName>
        <fullName evidence="1">Uncharacterized protein</fullName>
    </submittedName>
</protein>
<dbReference type="KEGG" id="plj:28884221"/>